<dbReference type="GO" id="GO:0005975">
    <property type="term" value="P:carbohydrate metabolic process"/>
    <property type="evidence" value="ECO:0007669"/>
    <property type="project" value="InterPro"/>
</dbReference>
<dbReference type="SUPFAM" id="SSF52833">
    <property type="entry name" value="Thioredoxin-like"/>
    <property type="match status" value="1"/>
</dbReference>
<evidence type="ECO:0000313" key="3">
    <source>
        <dbReference type="Proteomes" id="UP000621436"/>
    </source>
</evidence>
<reference evidence="2" key="1">
    <citation type="submission" date="2020-11" db="EMBL/GenBank/DDBJ databases">
        <title>Halonatronomonas betainensis gen. nov., sp. nov. a novel haloalkaliphilic representative of the family Halanaerobiacae capable of betaine degradation.</title>
        <authorList>
            <person name="Boltyanskaya Y."/>
            <person name="Kevbrin V."/>
            <person name="Detkova E."/>
            <person name="Grouzdev D.S."/>
            <person name="Koziaeva V."/>
            <person name="Zhilina T."/>
        </authorList>
    </citation>
    <scope>NUCLEOTIDE SEQUENCE</scope>
    <source>
        <strain evidence="2">Z-7014</strain>
    </source>
</reference>
<gene>
    <name evidence="2" type="ORF">I0Q91_00910</name>
</gene>
<dbReference type="Pfam" id="PF03190">
    <property type="entry name" value="Thioredox_DsbH"/>
    <property type="match status" value="1"/>
</dbReference>
<dbReference type="CDD" id="cd02955">
    <property type="entry name" value="SSP411"/>
    <property type="match status" value="1"/>
</dbReference>
<dbReference type="RefSeq" id="WP_270452269.1">
    <property type="nucleotide sequence ID" value="NZ_JADPIE010000001.1"/>
</dbReference>
<comment type="caution">
    <text evidence="2">The sequence shown here is derived from an EMBL/GenBank/DDBJ whole genome shotgun (WGS) entry which is preliminary data.</text>
</comment>
<dbReference type="Gene3D" id="1.50.10.10">
    <property type="match status" value="1"/>
</dbReference>
<evidence type="ECO:0000313" key="2">
    <source>
        <dbReference type="EMBL" id="MBF8435626.1"/>
    </source>
</evidence>
<dbReference type="PIRSF" id="PIRSF006402">
    <property type="entry name" value="UCP006402_thioredoxin"/>
    <property type="match status" value="1"/>
</dbReference>
<dbReference type="AlphaFoldDB" id="A0A931F6I7"/>
<sequence length="676" mass="78567">MDNSKQNRLASEKSPYLQQHADNPVDWFPWANEAFDKANKKDKPIFLSIGYSTCHWCHVMEDESFNDKNVAKFLNDHFISIKVDREEQPEIDSIYMEVCQAMTGQGGWPLTILMTPDKKPFFAGTYFPKKGLLDILAQVKDLWQNQRDRLLDQGNNVTNTLKKAHSSRGFKSNFKINSEEKKELIKEAAINLKNDADSRHGGFGSKPKFPQPQKILFLLQYYKLYNQKEFLELAELTLSKMARGGIYDQIGYGFARYSTDRKWLIPHFEKMLYDNALLSLVYLDAYQATGNIDYKIIAEEILEYLEREMLSPEGGFYTAEDADVDGEEGKFYLWKKQEIVDILGQKRGTEFCQDFDITGGGNFEGKNIPNLIHSKQSLQSIRNKWKQELKELYKAREKRKRPFKDDKILTGWNGLAIAAFARASRVLGNDKYYSIAENAFKFIDDNLKKEDGLLLNRYRDDEAAHPAQSEAYSFLIFGLIELYQAKYQPQFIKEAIKLNKSMLGKFWDENSGGLFVTNKDQNELPFNKKEIYDGAIPSTNSISAFNWYRLFSLTYDNKFKDLLEKQLKYFYSQIKQQPQEFTAYLSALMLELDGLKEIIIVTEEESYITQLKAEINKKYLPFSTIILITPELKDKINDVNKLASERKNKDNWTVYICQNQTCQQPITTLDKFKNMI</sequence>
<keyword evidence="3" id="KW-1185">Reference proteome</keyword>
<dbReference type="InterPro" id="IPR012341">
    <property type="entry name" value="6hp_glycosidase-like_sf"/>
</dbReference>
<dbReference type="InterPro" id="IPR036249">
    <property type="entry name" value="Thioredoxin-like_sf"/>
</dbReference>
<name>A0A931F6I7_9FIRM</name>
<protein>
    <submittedName>
        <fullName evidence="2">Thioredoxin domain-containing protein</fullName>
    </submittedName>
</protein>
<dbReference type="InterPro" id="IPR004879">
    <property type="entry name" value="Ssp411-like_TRX"/>
</dbReference>
<dbReference type="InterPro" id="IPR008928">
    <property type="entry name" value="6-hairpin_glycosidase_sf"/>
</dbReference>
<accession>A0A931F6I7</accession>
<organism evidence="2 3">
    <name type="scientific">Halonatronomonas betaini</name>
    <dbReference type="NCBI Taxonomy" id="2778430"/>
    <lineage>
        <taxon>Bacteria</taxon>
        <taxon>Bacillati</taxon>
        <taxon>Bacillota</taxon>
        <taxon>Clostridia</taxon>
        <taxon>Halanaerobiales</taxon>
        <taxon>Halarsenatibacteraceae</taxon>
        <taxon>Halonatronomonas</taxon>
    </lineage>
</organism>
<dbReference type="PANTHER" id="PTHR42899">
    <property type="entry name" value="SPERMATOGENESIS-ASSOCIATED PROTEIN 20"/>
    <property type="match status" value="1"/>
</dbReference>
<evidence type="ECO:0000259" key="1">
    <source>
        <dbReference type="Pfam" id="PF03190"/>
    </source>
</evidence>
<dbReference type="Proteomes" id="UP000621436">
    <property type="component" value="Unassembled WGS sequence"/>
</dbReference>
<dbReference type="Gene3D" id="1.50.10.20">
    <property type="match status" value="1"/>
</dbReference>
<feature type="domain" description="Spermatogenesis-associated protein 20-like TRX" evidence="1">
    <location>
        <begin position="6"/>
        <end position="161"/>
    </location>
</feature>
<dbReference type="PANTHER" id="PTHR42899:SF1">
    <property type="entry name" value="SPERMATOGENESIS-ASSOCIATED PROTEIN 20"/>
    <property type="match status" value="1"/>
</dbReference>
<proteinExistence type="predicted"/>
<dbReference type="EMBL" id="JADPIE010000001">
    <property type="protein sequence ID" value="MBF8435626.1"/>
    <property type="molecule type" value="Genomic_DNA"/>
</dbReference>
<dbReference type="InterPro" id="IPR024705">
    <property type="entry name" value="Ssp411"/>
</dbReference>
<dbReference type="Gene3D" id="3.40.30.10">
    <property type="entry name" value="Glutaredoxin"/>
    <property type="match status" value="1"/>
</dbReference>
<dbReference type="SUPFAM" id="SSF48208">
    <property type="entry name" value="Six-hairpin glycosidases"/>
    <property type="match status" value="1"/>
</dbReference>